<evidence type="ECO:0000256" key="2">
    <source>
        <dbReference type="ARBA" id="ARBA00022553"/>
    </source>
</evidence>
<dbReference type="Proteomes" id="UP001296104">
    <property type="component" value="Unassembled WGS sequence"/>
</dbReference>
<dbReference type="SMART" id="SM00827">
    <property type="entry name" value="PKS_AT"/>
    <property type="match status" value="1"/>
</dbReference>
<dbReference type="Pfam" id="PF00698">
    <property type="entry name" value="Acyl_transf_1"/>
    <property type="match status" value="1"/>
</dbReference>
<dbReference type="PROSITE" id="PS00606">
    <property type="entry name" value="KS3_1"/>
    <property type="match status" value="1"/>
</dbReference>
<dbReference type="InterPro" id="IPR016036">
    <property type="entry name" value="Malonyl_transacylase_ACP-bd"/>
</dbReference>
<proteinExistence type="predicted"/>
<keyword evidence="1" id="KW-0596">Phosphopantetheine</keyword>
<dbReference type="Pfam" id="PF22621">
    <property type="entry name" value="CurL-like_PKS_C"/>
    <property type="match status" value="1"/>
</dbReference>
<dbReference type="SUPFAM" id="SSF55048">
    <property type="entry name" value="Probable ACP-binding domain of malonyl-CoA ACP transacylase"/>
    <property type="match status" value="1"/>
</dbReference>
<dbReference type="InterPro" id="IPR036736">
    <property type="entry name" value="ACP-like_sf"/>
</dbReference>
<dbReference type="Gene3D" id="3.30.70.3290">
    <property type="match status" value="1"/>
</dbReference>
<dbReference type="InterPro" id="IPR032088">
    <property type="entry name" value="SAT"/>
</dbReference>
<keyword evidence="10" id="KW-1185">Reference proteome</keyword>
<dbReference type="InterPro" id="IPR014043">
    <property type="entry name" value="Acyl_transferase_dom"/>
</dbReference>
<dbReference type="PANTHER" id="PTHR43775:SF37">
    <property type="entry name" value="SI:DKEY-61P9.11"/>
    <property type="match status" value="1"/>
</dbReference>
<gene>
    <name evidence="9" type="ORF">LECACI_7A010114</name>
</gene>
<feature type="domain" description="Ketosynthase family 3 (KS3)" evidence="7">
    <location>
        <begin position="371"/>
        <end position="804"/>
    </location>
</feature>
<dbReference type="SUPFAM" id="SSF52151">
    <property type="entry name" value="FabD/lysophospholipase-like"/>
    <property type="match status" value="1"/>
</dbReference>
<accession>A0AAI9EEE5</accession>
<keyword evidence="3" id="KW-0808">Transferase</keyword>
<dbReference type="PROSITE" id="PS52004">
    <property type="entry name" value="KS3_2"/>
    <property type="match status" value="1"/>
</dbReference>
<dbReference type="Gene3D" id="3.10.129.110">
    <property type="entry name" value="Polyketide synthase dehydratase"/>
    <property type="match status" value="1"/>
</dbReference>
<dbReference type="Gene3D" id="3.40.47.10">
    <property type="match status" value="1"/>
</dbReference>
<dbReference type="GO" id="GO:0044550">
    <property type="term" value="P:secondary metabolite biosynthetic process"/>
    <property type="evidence" value="ECO:0007669"/>
    <property type="project" value="TreeGrafter"/>
</dbReference>
<feature type="active site" description="Proton donor; for dehydratase activity" evidence="5">
    <location>
        <position position="1514"/>
    </location>
</feature>
<keyword evidence="2" id="KW-0597">Phosphoprotein</keyword>
<dbReference type="GO" id="GO:0031177">
    <property type="term" value="F:phosphopantetheine binding"/>
    <property type="evidence" value="ECO:0007669"/>
    <property type="project" value="InterPro"/>
</dbReference>
<dbReference type="GO" id="GO:0004312">
    <property type="term" value="F:fatty acid synthase activity"/>
    <property type="evidence" value="ECO:0007669"/>
    <property type="project" value="TreeGrafter"/>
</dbReference>
<dbReference type="InterPro" id="IPR009081">
    <property type="entry name" value="PP-bd_ACP"/>
</dbReference>
<dbReference type="Pfam" id="PF00975">
    <property type="entry name" value="Thioesterase"/>
    <property type="match status" value="1"/>
</dbReference>
<dbReference type="Gene3D" id="3.40.366.10">
    <property type="entry name" value="Malonyl-Coenzyme A Acyl Carrier Protein, domain 2"/>
    <property type="match status" value="2"/>
</dbReference>
<feature type="domain" description="PKS/mFAS DH" evidence="8">
    <location>
        <begin position="1296"/>
        <end position="1601"/>
    </location>
</feature>
<feature type="domain" description="Carrier" evidence="6">
    <location>
        <begin position="1657"/>
        <end position="1734"/>
    </location>
</feature>
<dbReference type="InterPro" id="IPR020841">
    <property type="entry name" value="PKS_Beta-ketoAc_synthase_dom"/>
</dbReference>
<dbReference type="InterPro" id="IPR016039">
    <property type="entry name" value="Thiolase-like"/>
</dbReference>
<dbReference type="PROSITE" id="PS52019">
    <property type="entry name" value="PKS_MFAS_DH"/>
    <property type="match status" value="1"/>
</dbReference>
<dbReference type="InterPro" id="IPR018201">
    <property type="entry name" value="Ketoacyl_synth_AS"/>
</dbReference>
<keyword evidence="4" id="KW-0677">Repeat</keyword>
<evidence type="ECO:0000256" key="3">
    <source>
        <dbReference type="ARBA" id="ARBA00022679"/>
    </source>
</evidence>
<dbReference type="InterPro" id="IPR001227">
    <property type="entry name" value="Ac_transferase_dom_sf"/>
</dbReference>
<name>A0AAI9EEE5_9PEZI</name>
<dbReference type="GO" id="GO:0006633">
    <property type="term" value="P:fatty acid biosynthetic process"/>
    <property type="evidence" value="ECO:0007669"/>
    <property type="project" value="InterPro"/>
</dbReference>
<dbReference type="GO" id="GO:0004315">
    <property type="term" value="F:3-oxoacyl-[acyl-carrier-protein] synthase activity"/>
    <property type="evidence" value="ECO:0007669"/>
    <property type="project" value="InterPro"/>
</dbReference>
<protein>
    <submittedName>
        <fullName evidence="9">Polyketide synthase</fullName>
    </submittedName>
</protein>
<dbReference type="InterPro" id="IPR049900">
    <property type="entry name" value="PKS_mFAS_DH"/>
</dbReference>
<comment type="caution">
    <text evidence="9">The sequence shown here is derived from an EMBL/GenBank/DDBJ whole genome shotgun (WGS) entry which is preliminary data.</text>
</comment>
<sequence>MPSPAHNILLFGDQSVDKLPAIRSLCRSSSKSKVLRDFLQAANDAVQIQAAKLRPDERACFLNADSIEALAEHNAAAAAPSEVVATILMGIARLGELLLHAEQRTSILGSPLHPVDILAFCTGEIPAAVALTAQDTSQLFELAVETVAIIFRLALAIIRRSEAIDTTQECWATTLVGLPRSEVEKLLQTFFETEHIPLSRRISISVEGKGWLTLFGPPSTLGKLWTAVPQLRDCAKLPTDAKGAVHMSNLPGLNIDQVLESSPLLESPVDHAKARMLSPFTRQAYEGATFGETLREIIPDITQNAYYPESTTASVIQSLRSSSPNAAALLTVMGHTHYQPLVQKALEDANVKWELAQHDESKGNAATRSGSGLVAVVGMSGRFPDAENVKEYFDNLLRGQVSIKEIPKSRFDLDQFYDAAHQKKNSTAAKHGTFLDRPGAFDYRLFNMSPREAAQTDPLQRLYLTVAHEALEMSGYHPDSTPSTFRNRVATYFGQCSDDHRDGVPNSESGTDVYWTPGTVRAFAPSRLNYHFKFGGGSYSVDNACASSTTCVSLACSALLDRECDMALAGGGSILSSPHPFAALSRAGMVSLTGGCRTFHDDADGYCRGEGLGCVVLKRLEDAEAENDNILGVICGSGRNYSNTAPSMTHPSSEAQQRLYRRVLQKANMRPEEISFVEMHGTGTQAGDAVEVSSVLQVFADKRAKDSPLIVGAVKANIGHGEAAAGICSLIKSLQMLRTGRVPPQPGMPFKINHRFPDLAKKNVYIASKGASIRPSKRSTNGRKKIMINSFDASGGNTCLAIEEASPPAARAEDSRTCHVIAVSARTESSFVNNKKRLLEFVKCNPSLKLSDLAYSTTARRMHHTLRTSYVASSTKELLQVMESDLKINDQDIDSVPRKSAPAGVIFVFTGQGSQYVGMGRALFHSQPEFRQLLEQYQAMLAAQGLPTEKVHFLELISRDDLDLATQSAAKVQLAVVALEIALASLWKSFGVIPDLVIGHSLGEYAALCVAGVLSVSDALYLVASRAIMMEDQLIAGTYAMLVIRQNAEIVRKQLAQVGASSCQIALKNAPEMTVVSGTKKDVEELRAHLQAQSMKTMLLQLPYGFHSAQLDPILEGFETIAGSVAFSKPTIPVASSLLAKVVREAGTFSPRYLRDQARQAVDYIGALKTAQSAGLIKEKSVFLEIGPQPICSSFIGSTLSVEPTRLLAALRNGEDAWKTTSSALSAAYNAGLPVNWPEYHKAFANSLTLLDLPTYAFEETNFWTPFTSPETAVTSPLVIEPSAATLARTLKGPLQRLLSCDVGNDSVSMAFESNTSETDLREAILGHIVADTPLMPVTLWCSMGTAAGQHAYEKLYGGARVPGLELRNVTLTSSVTVNEDCATVVVITAYLDKRSQKCKVTFESRCAGILKQHGGCEVVFCNDDEQRTTILPRFIPLIKSRIKALQAGSGMGKVHRLLRPVVYRLFQHLVTYSERYQAIDELVLDPEARDAVAKLTLNSSSESTDLLPAYWNDSIAHLAAIVLNCGLAFPEDKAFLTSGFESWVTIGKLCAGVQYTSYVTFQEIENDTTIVGHVYVLEQDRLVATVTGLKFHMLKKSALKTLLSATRSATSVSSPVDARTHQSIPSLPREALNRHDAATVSISTTTRQIAAGQTTALKPDIASVFLAVVAAETGLGRSELLPSTEFADIGVDSLMSITVLAALKRQTGIELMGNFLVNNPTIGAATKALKTMFATESEPIPDPIQRPRITHTPSFTAWPSTPSSELSDIAPAVVPGAMTTPGSTSSDIWVAVTPMSEYSAPPSPPPAKSLPLDQVSTTPTCKVVHIQGKASNQETPLFLLADETGTITSYIQLPQLGNGRNVYGVESPFVKEPSQFNCSFADLARICAAAVRKQRPSGPYQLGGFSIGGGLLAYEVAHILRAAGEPVEALYLVNTPLINTSDEMIPTTVAELQDSGIINGSKRSGKFHSTVLPAQQDHTARVFTALADYPIKNEILETTATIMVAKRGLRSSVSPTKRLSQMWSAERMQQWCTRVAKADIHQLDADHHGMMSYPKTTDMRFAVCIADLFFSAARSRAICFSHSSA</sequence>
<feature type="region of interest" description="N-terminal hotdog fold" evidence="5">
    <location>
        <begin position="1296"/>
        <end position="1426"/>
    </location>
</feature>
<dbReference type="Gene3D" id="1.10.1200.10">
    <property type="entry name" value="ACP-like"/>
    <property type="match status" value="1"/>
</dbReference>
<feature type="region of interest" description="C-terminal hotdog fold" evidence="5">
    <location>
        <begin position="1451"/>
        <end position="1601"/>
    </location>
</feature>
<evidence type="ECO:0000313" key="9">
    <source>
        <dbReference type="EMBL" id="CAK4034956.1"/>
    </source>
</evidence>
<dbReference type="SMART" id="SM00825">
    <property type="entry name" value="PKS_KS"/>
    <property type="match status" value="1"/>
</dbReference>
<dbReference type="InterPro" id="IPR016035">
    <property type="entry name" value="Acyl_Trfase/lysoPLipase"/>
</dbReference>
<dbReference type="InterPro" id="IPR014031">
    <property type="entry name" value="Ketoacyl_synth_C"/>
</dbReference>
<dbReference type="SUPFAM" id="SSF53474">
    <property type="entry name" value="alpha/beta-Hydrolases"/>
    <property type="match status" value="1"/>
</dbReference>
<feature type="active site" description="Proton acceptor; for dehydratase activity" evidence="5">
    <location>
        <position position="1328"/>
    </location>
</feature>
<evidence type="ECO:0000256" key="5">
    <source>
        <dbReference type="PROSITE-ProRule" id="PRU01363"/>
    </source>
</evidence>
<dbReference type="Pfam" id="PF00109">
    <property type="entry name" value="ketoacyl-synt"/>
    <property type="match status" value="1"/>
</dbReference>
<evidence type="ECO:0000259" key="6">
    <source>
        <dbReference type="PROSITE" id="PS50075"/>
    </source>
</evidence>
<evidence type="ECO:0000259" key="7">
    <source>
        <dbReference type="PROSITE" id="PS52004"/>
    </source>
</evidence>
<dbReference type="SUPFAM" id="SSF47336">
    <property type="entry name" value="ACP-like"/>
    <property type="match status" value="1"/>
</dbReference>
<reference evidence="9" key="1">
    <citation type="submission" date="2023-11" db="EMBL/GenBank/DDBJ databases">
        <authorList>
            <person name="Alioto T."/>
            <person name="Alioto T."/>
            <person name="Gomez Garrido J."/>
        </authorList>
    </citation>
    <scope>NUCLEOTIDE SEQUENCE</scope>
</reference>
<dbReference type="Pfam" id="PF00550">
    <property type="entry name" value="PP-binding"/>
    <property type="match status" value="1"/>
</dbReference>
<dbReference type="CDD" id="cd00833">
    <property type="entry name" value="PKS"/>
    <property type="match status" value="1"/>
</dbReference>
<dbReference type="PANTHER" id="PTHR43775">
    <property type="entry name" value="FATTY ACID SYNTHASE"/>
    <property type="match status" value="1"/>
</dbReference>
<dbReference type="PROSITE" id="PS50075">
    <property type="entry name" value="CARRIER"/>
    <property type="match status" value="1"/>
</dbReference>
<evidence type="ECO:0000256" key="1">
    <source>
        <dbReference type="ARBA" id="ARBA00022450"/>
    </source>
</evidence>
<dbReference type="InterPro" id="IPR029058">
    <property type="entry name" value="AB_hydrolase_fold"/>
</dbReference>
<dbReference type="InterPro" id="IPR006162">
    <property type="entry name" value="Ppantetheine_attach_site"/>
</dbReference>
<dbReference type="SMART" id="SM00823">
    <property type="entry name" value="PKS_PP"/>
    <property type="match status" value="1"/>
</dbReference>
<dbReference type="InterPro" id="IPR042104">
    <property type="entry name" value="PKS_dehydratase_sf"/>
</dbReference>
<dbReference type="InterPro" id="IPR030918">
    <property type="entry name" value="PT_fungal_PKS"/>
</dbReference>
<dbReference type="Pfam" id="PF02801">
    <property type="entry name" value="Ketoacyl-synt_C"/>
    <property type="match status" value="1"/>
</dbReference>
<dbReference type="NCBIfam" id="TIGR04532">
    <property type="entry name" value="PT_fungal_PKS"/>
    <property type="match status" value="1"/>
</dbReference>
<evidence type="ECO:0000256" key="4">
    <source>
        <dbReference type="ARBA" id="ARBA00022737"/>
    </source>
</evidence>
<dbReference type="InterPro" id="IPR050091">
    <property type="entry name" value="PKS_NRPS_Biosynth_Enz"/>
</dbReference>
<dbReference type="PROSITE" id="PS00012">
    <property type="entry name" value="PHOSPHOPANTETHEINE"/>
    <property type="match status" value="1"/>
</dbReference>
<dbReference type="Pfam" id="PF16073">
    <property type="entry name" value="SAT"/>
    <property type="match status" value="1"/>
</dbReference>
<dbReference type="EMBL" id="CAVMBE010000155">
    <property type="protein sequence ID" value="CAK4034956.1"/>
    <property type="molecule type" value="Genomic_DNA"/>
</dbReference>
<dbReference type="Gene3D" id="3.40.50.1820">
    <property type="entry name" value="alpha/beta hydrolase"/>
    <property type="match status" value="1"/>
</dbReference>
<evidence type="ECO:0000259" key="8">
    <source>
        <dbReference type="PROSITE" id="PS52019"/>
    </source>
</evidence>
<dbReference type="InterPro" id="IPR020806">
    <property type="entry name" value="PKS_PP-bd"/>
</dbReference>
<dbReference type="InterPro" id="IPR014030">
    <property type="entry name" value="Ketoacyl_synth_N"/>
</dbReference>
<evidence type="ECO:0000313" key="10">
    <source>
        <dbReference type="Proteomes" id="UP001296104"/>
    </source>
</evidence>
<dbReference type="InterPro" id="IPR001031">
    <property type="entry name" value="Thioesterase"/>
</dbReference>
<dbReference type="SUPFAM" id="SSF53901">
    <property type="entry name" value="Thiolase-like"/>
    <property type="match status" value="1"/>
</dbReference>
<organism evidence="9 10">
    <name type="scientific">Lecanosticta acicola</name>
    <dbReference type="NCBI Taxonomy" id="111012"/>
    <lineage>
        <taxon>Eukaryota</taxon>
        <taxon>Fungi</taxon>
        <taxon>Dikarya</taxon>
        <taxon>Ascomycota</taxon>
        <taxon>Pezizomycotina</taxon>
        <taxon>Dothideomycetes</taxon>
        <taxon>Dothideomycetidae</taxon>
        <taxon>Mycosphaerellales</taxon>
        <taxon>Mycosphaerellaceae</taxon>
        <taxon>Lecanosticta</taxon>
    </lineage>
</organism>